<dbReference type="InParanoid" id="A0A7M7N891"/>
<dbReference type="KEGG" id="spu:585353"/>
<evidence type="ECO:0000256" key="7">
    <source>
        <dbReference type="ARBA" id="ARBA00023136"/>
    </source>
</evidence>
<feature type="domain" description="CWH43-like N-terminal" evidence="9">
    <location>
        <begin position="18"/>
        <end position="237"/>
    </location>
</feature>
<keyword evidence="11" id="KW-1185">Reference proteome</keyword>
<dbReference type="EnsemblMetazoa" id="XM_030976592">
    <property type="protein sequence ID" value="XP_030832452"/>
    <property type="gene ID" value="LOC585353"/>
</dbReference>
<sequence length="251" mass="28631">MDADCRFSNNGLVMTMSTLASFTSGTMLVGFCLSVTFAILFNFKVTTKTHCGVANYLPSISAAIAEPPSSYVWRFAVALCTIQRLGLAVTHYSMYSSISLNKPQYRWLCKLCFFCELTENLGLIGLTCVSSVEHHQAHEYFFIVFQASAMLYMMLQCMVYRLAITHGPGPTHEETKTFMRKVCLFLTNLIAFFSALYFFYRHNHYCEPGVYTIFAFLEYIVVISNILFHYMVTNNFKEREVRMGSRAGSKL</sequence>
<evidence type="ECO:0000313" key="10">
    <source>
        <dbReference type="EnsemblMetazoa" id="XP_030832452"/>
    </source>
</evidence>
<dbReference type="FunCoup" id="A0A7M7N891">
    <property type="interactions" value="1038"/>
</dbReference>
<dbReference type="RefSeq" id="XP_030832452.1">
    <property type="nucleotide sequence ID" value="XM_030976592.1"/>
</dbReference>
<accession>A0A7M7N891</accession>
<comment type="subcellular location">
    <subcellularLocation>
        <location evidence="1">Golgi apparatus membrane</location>
        <topology evidence="1">Multi-pass membrane protein</topology>
    </subcellularLocation>
</comment>
<dbReference type="OMA" id="CVIWSIL"/>
<evidence type="ECO:0000256" key="5">
    <source>
        <dbReference type="ARBA" id="ARBA00022989"/>
    </source>
</evidence>
<dbReference type="GO" id="GO:0006506">
    <property type="term" value="P:GPI anchor biosynthetic process"/>
    <property type="evidence" value="ECO:0000318"/>
    <property type="project" value="GO_Central"/>
</dbReference>
<evidence type="ECO:0000259" key="9">
    <source>
        <dbReference type="Pfam" id="PF10277"/>
    </source>
</evidence>
<dbReference type="InterPro" id="IPR039545">
    <property type="entry name" value="PGAP2"/>
</dbReference>
<dbReference type="GO" id="GO:0005789">
    <property type="term" value="C:endoplasmic reticulum membrane"/>
    <property type="evidence" value="ECO:0000318"/>
    <property type="project" value="GO_Central"/>
</dbReference>
<keyword evidence="4 8" id="KW-0812">Transmembrane</keyword>
<dbReference type="EnsemblMetazoa" id="XM_030976591">
    <property type="protein sequence ID" value="XP_030832451"/>
    <property type="gene ID" value="LOC585353"/>
</dbReference>
<evidence type="ECO:0000256" key="6">
    <source>
        <dbReference type="ARBA" id="ARBA00023034"/>
    </source>
</evidence>
<dbReference type="InterPro" id="IPR019402">
    <property type="entry name" value="CWH43_N"/>
</dbReference>
<keyword evidence="7 8" id="KW-0472">Membrane</keyword>
<reference evidence="11" key="1">
    <citation type="submission" date="2015-02" db="EMBL/GenBank/DDBJ databases">
        <title>Genome sequencing for Strongylocentrotus purpuratus.</title>
        <authorList>
            <person name="Murali S."/>
            <person name="Liu Y."/>
            <person name="Vee V."/>
            <person name="English A."/>
            <person name="Wang M."/>
            <person name="Skinner E."/>
            <person name="Han Y."/>
            <person name="Muzny D.M."/>
            <person name="Worley K.C."/>
            <person name="Gibbs R.A."/>
        </authorList>
    </citation>
    <scope>NUCLEOTIDE SEQUENCE</scope>
</reference>
<keyword evidence="6" id="KW-0333">Golgi apparatus</keyword>
<protein>
    <recommendedName>
        <fullName evidence="9">CWH43-like N-terminal domain-containing protein</fullName>
    </recommendedName>
</protein>
<dbReference type="Pfam" id="PF10277">
    <property type="entry name" value="Frag1"/>
    <property type="match status" value="1"/>
</dbReference>
<feature type="transmembrane region" description="Helical" evidence="8">
    <location>
        <begin position="182"/>
        <end position="200"/>
    </location>
</feature>
<feature type="transmembrane region" description="Helical" evidence="8">
    <location>
        <begin position="212"/>
        <end position="232"/>
    </location>
</feature>
<dbReference type="Proteomes" id="UP000007110">
    <property type="component" value="Unassembled WGS sequence"/>
</dbReference>
<evidence type="ECO:0000256" key="1">
    <source>
        <dbReference type="ARBA" id="ARBA00004653"/>
    </source>
</evidence>
<reference evidence="10" key="2">
    <citation type="submission" date="2021-01" db="UniProtKB">
        <authorList>
            <consortium name="EnsemblMetazoa"/>
        </authorList>
    </citation>
    <scope>IDENTIFICATION</scope>
</reference>
<name>A0A7M7N891_STRPU</name>
<dbReference type="GeneID" id="585353"/>
<evidence type="ECO:0000256" key="3">
    <source>
        <dbReference type="ARBA" id="ARBA00022502"/>
    </source>
</evidence>
<dbReference type="OrthoDB" id="68581at2759"/>
<evidence type="ECO:0000256" key="2">
    <source>
        <dbReference type="ARBA" id="ARBA00007414"/>
    </source>
</evidence>
<comment type="similarity">
    <text evidence="2">Belongs to the PGAP2 family.</text>
</comment>
<proteinExistence type="inferred from homology"/>
<organism evidence="10 11">
    <name type="scientific">Strongylocentrotus purpuratus</name>
    <name type="common">Purple sea urchin</name>
    <dbReference type="NCBI Taxonomy" id="7668"/>
    <lineage>
        <taxon>Eukaryota</taxon>
        <taxon>Metazoa</taxon>
        <taxon>Echinodermata</taxon>
        <taxon>Eleutherozoa</taxon>
        <taxon>Echinozoa</taxon>
        <taxon>Echinoidea</taxon>
        <taxon>Euechinoidea</taxon>
        <taxon>Echinacea</taxon>
        <taxon>Camarodonta</taxon>
        <taxon>Echinidea</taxon>
        <taxon>Strongylocentrotidae</taxon>
        <taxon>Strongylocentrotus</taxon>
    </lineage>
</organism>
<evidence type="ECO:0000256" key="8">
    <source>
        <dbReference type="SAM" id="Phobius"/>
    </source>
</evidence>
<dbReference type="GO" id="GO:0000139">
    <property type="term" value="C:Golgi membrane"/>
    <property type="evidence" value="ECO:0007669"/>
    <property type="project" value="UniProtKB-SubCell"/>
</dbReference>
<feature type="transmembrane region" description="Helical" evidence="8">
    <location>
        <begin position="12"/>
        <end position="40"/>
    </location>
</feature>
<evidence type="ECO:0000256" key="4">
    <source>
        <dbReference type="ARBA" id="ARBA00022692"/>
    </source>
</evidence>
<dbReference type="PANTHER" id="PTHR12892:SF11">
    <property type="entry name" value="POST-GPI ATTACHMENT TO PROTEINS FACTOR 2"/>
    <property type="match status" value="1"/>
</dbReference>
<evidence type="ECO:0000313" key="11">
    <source>
        <dbReference type="Proteomes" id="UP000007110"/>
    </source>
</evidence>
<keyword evidence="5 8" id="KW-1133">Transmembrane helix</keyword>
<keyword evidence="3" id="KW-0337">GPI-anchor biosynthesis</keyword>
<dbReference type="RefSeq" id="XP_030832451.1">
    <property type="nucleotide sequence ID" value="XM_030976591.1"/>
</dbReference>
<dbReference type="AlphaFoldDB" id="A0A7M7N891"/>
<dbReference type="PANTHER" id="PTHR12892">
    <property type="entry name" value="FGF RECEPTOR ACTIVATING PROTEIN 1"/>
    <property type="match status" value="1"/>
</dbReference>